<name>S7TG16_9BACT</name>
<dbReference type="AlphaFoldDB" id="S7TG16"/>
<sequence>MADLFYIPKAEFDRVRSLDLNAADKALLFADMCRLNCLYMIAKAGSGHIGTSFSCLDILTWLHLFEMNANDIAFSSKGHDAPALYSLLLAQGVLEFENIHSLRRLGGLPGHPDVDTPGIVTNTGSLGMGVSKAKGLARAARMDGKPCRIFVLTGDGELQEGQFWESLPGAVNQGFPEITVIVDHNKFQSDVTVAETSDLGDLEAKFQAFGWEVRRVDGHDIPALAKALREVTAAERPGAVIADTIKGKGVRRFEHTTMPDDERYYRFHSGCPTAELVDEGLAELRERIDDVLRVAGVAPLEVAWVAREMVATPAGRIERLVPAYGRALLDAARRDRRIVALDADLRLDCGLVDFERELPERFIECGIAEQDMVSQAGGLALRGYLPVCHSFACFLGPRPNEQIYNNATEKTKIVYMGNLAGVVPGGPGHSHQSVRDIAILKGVPGMLQAEPCCEAEVPGLLEHFLARHDGPAYLRMCILPCEIGFELPAGYVPETGRGCVLREGNDAVLISYGPVMLEQACRAAELLAREGVSLRVANLPWLNRVDPRWLADMLADVRALITVDNHYIEGGQGETIAAAMADAGLSTPLLRLGLTGTPPCGRNDEVLSAVGLDAGSLAQAVRRALGLAD</sequence>
<dbReference type="Gene3D" id="3.40.50.970">
    <property type="match status" value="2"/>
</dbReference>
<organism evidence="6 7">
    <name type="scientific">Alkalidesulfovibrio alkalitolerans DSM 16529</name>
    <dbReference type="NCBI Taxonomy" id="1121439"/>
    <lineage>
        <taxon>Bacteria</taxon>
        <taxon>Pseudomonadati</taxon>
        <taxon>Thermodesulfobacteriota</taxon>
        <taxon>Desulfovibrionia</taxon>
        <taxon>Desulfovibrionales</taxon>
        <taxon>Desulfovibrionaceae</taxon>
        <taxon>Alkalidesulfovibrio</taxon>
    </lineage>
</organism>
<evidence type="ECO:0000256" key="1">
    <source>
        <dbReference type="ARBA" id="ARBA00001936"/>
    </source>
</evidence>
<evidence type="ECO:0000259" key="5">
    <source>
        <dbReference type="SMART" id="SM00861"/>
    </source>
</evidence>
<dbReference type="InterPro" id="IPR051157">
    <property type="entry name" value="PDH/Transketolase"/>
</dbReference>
<dbReference type="Proteomes" id="UP000014975">
    <property type="component" value="Unassembled WGS sequence"/>
</dbReference>
<dbReference type="InterPro" id="IPR005474">
    <property type="entry name" value="Transketolase_N"/>
</dbReference>
<dbReference type="SUPFAM" id="SSF52922">
    <property type="entry name" value="TK C-terminal domain-like"/>
    <property type="match status" value="1"/>
</dbReference>
<keyword evidence="7" id="KW-1185">Reference proteome</keyword>
<evidence type="ECO:0000313" key="6">
    <source>
        <dbReference type="EMBL" id="EPR35555.1"/>
    </source>
</evidence>
<comment type="cofactor">
    <cofactor evidence="2">
        <name>Mg(2+)</name>
        <dbReference type="ChEBI" id="CHEBI:18420"/>
    </cofactor>
</comment>
<dbReference type="CDD" id="cd07033">
    <property type="entry name" value="TPP_PYR_DXS_TK_like"/>
    <property type="match status" value="1"/>
</dbReference>
<comment type="cofactor">
    <cofactor evidence="3">
        <name>thiamine diphosphate</name>
        <dbReference type="ChEBI" id="CHEBI:58937"/>
    </cofactor>
</comment>
<dbReference type="InterPro" id="IPR033248">
    <property type="entry name" value="Transketolase_C"/>
</dbReference>
<comment type="caution">
    <text evidence="6">The sequence shown here is derived from an EMBL/GenBank/DDBJ whole genome shotgun (WGS) entry which is preliminary data.</text>
</comment>
<dbReference type="GO" id="GO:0005737">
    <property type="term" value="C:cytoplasm"/>
    <property type="evidence" value="ECO:0007669"/>
    <property type="project" value="UniProtKB-ARBA"/>
</dbReference>
<dbReference type="InterPro" id="IPR029061">
    <property type="entry name" value="THDP-binding"/>
</dbReference>
<dbReference type="RefSeq" id="WP_020885782.1">
    <property type="nucleotide sequence ID" value="NZ_ATHI01000003.1"/>
</dbReference>
<dbReference type="STRING" id="1121439.dsat_1896"/>
<gene>
    <name evidence="6" type="ORF">dsat_1896</name>
</gene>
<proteinExistence type="inferred from homology"/>
<dbReference type="Gene3D" id="3.40.50.920">
    <property type="match status" value="1"/>
</dbReference>
<dbReference type="PANTHER" id="PTHR43825:SF1">
    <property type="entry name" value="TRANSKETOLASE-LIKE PYRIMIDINE-BINDING DOMAIN-CONTAINING PROTEIN"/>
    <property type="match status" value="1"/>
</dbReference>
<evidence type="ECO:0000256" key="2">
    <source>
        <dbReference type="ARBA" id="ARBA00001946"/>
    </source>
</evidence>
<dbReference type="SMART" id="SM00861">
    <property type="entry name" value="Transket_pyr"/>
    <property type="match status" value="1"/>
</dbReference>
<accession>S7TG16</accession>
<dbReference type="Pfam" id="PF02779">
    <property type="entry name" value="Transket_pyr"/>
    <property type="match status" value="1"/>
</dbReference>
<dbReference type="PATRIC" id="fig|1121439.3.peg.283"/>
<reference evidence="6 7" key="1">
    <citation type="journal article" date="2013" name="Genome Announc.">
        <title>Draft genome sequences for three mercury-methylating, sulfate-reducing bacteria.</title>
        <authorList>
            <person name="Brown S.D."/>
            <person name="Hurt R.A.Jr."/>
            <person name="Gilmour C.C."/>
            <person name="Elias D.A."/>
        </authorList>
    </citation>
    <scope>NUCLEOTIDE SEQUENCE [LARGE SCALE GENOMIC DNA]</scope>
    <source>
        <strain evidence="6 7">DSM 16529</strain>
    </source>
</reference>
<dbReference type="InterPro" id="IPR005475">
    <property type="entry name" value="Transketolase-like_Pyr-bd"/>
</dbReference>
<dbReference type="PANTHER" id="PTHR43825">
    <property type="entry name" value="PYRUVATE DEHYDROGENASE E1 COMPONENT"/>
    <property type="match status" value="1"/>
</dbReference>
<dbReference type="Pfam" id="PF00456">
    <property type="entry name" value="Transketolase_N"/>
    <property type="match status" value="1"/>
</dbReference>
<feature type="domain" description="Transketolase-like pyrimidine-binding" evidence="5">
    <location>
        <begin position="318"/>
        <end position="481"/>
    </location>
</feature>
<dbReference type="eggNOG" id="COG0021">
    <property type="taxonomic scope" value="Bacteria"/>
</dbReference>
<comment type="cofactor">
    <cofactor evidence="1">
        <name>Mn(2+)</name>
        <dbReference type="ChEBI" id="CHEBI:29035"/>
    </cofactor>
</comment>
<dbReference type="SUPFAM" id="SSF52518">
    <property type="entry name" value="Thiamin diphosphate-binding fold (THDP-binding)"/>
    <property type="match status" value="2"/>
</dbReference>
<protein>
    <submittedName>
        <fullName evidence="6">Transketolase domain-containing protein</fullName>
    </submittedName>
</protein>
<evidence type="ECO:0000313" key="7">
    <source>
        <dbReference type="Proteomes" id="UP000014975"/>
    </source>
</evidence>
<evidence type="ECO:0000256" key="4">
    <source>
        <dbReference type="ARBA" id="ARBA00007131"/>
    </source>
</evidence>
<dbReference type="Pfam" id="PF02780">
    <property type="entry name" value="Transketolase_C"/>
    <property type="match status" value="1"/>
</dbReference>
<comment type="similarity">
    <text evidence="4">Belongs to the transketolase family.</text>
</comment>
<dbReference type="InterPro" id="IPR009014">
    <property type="entry name" value="Transketo_C/PFOR_II"/>
</dbReference>
<dbReference type="OrthoDB" id="8732661at2"/>
<evidence type="ECO:0000256" key="3">
    <source>
        <dbReference type="ARBA" id="ARBA00001964"/>
    </source>
</evidence>
<dbReference type="EMBL" id="ATHI01000003">
    <property type="protein sequence ID" value="EPR35555.1"/>
    <property type="molecule type" value="Genomic_DNA"/>
</dbReference>